<dbReference type="EMBL" id="KY774314">
    <property type="protein sequence ID" value="ART32090.1"/>
    <property type="molecule type" value="Genomic_DNA"/>
</dbReference>
<organism evidence="1">
    <name type="scientific">Utricularia reniformis</name>
    <dbReference type="NCBI Taxonomy" id="192314"/>
    <lineage>
        <taxon>Eukaryota</taxon>
        <taxon>Viridiplantae</taxon>
        <taxon>Streptophyta</taxon>
        <taxon>Embryophyta</taxon>
        <taxon>Tracheophyta</taxon>
        <taxon>Spermatophyta</taxon>
        <taxon>Magnoliopsida</taxon>
        <taxon>eudicotyledons</taxon>
        <taxon>Gunneridae</taxon>
        <taxon>Pentapetalae</taxon>
        <taxon>asterids</taxon>
        <taxon>lamiids</taxon>
        <taxon>Lamiales</taxon>
        <taxon>Lentibulariaceae</taxon>
        <taxon>Utricularia</taxon>
    </lineage>
</organism>
<proteinExistence type="predicted"/>
<keyword evidence="1" id="KW-0496">Mitochondrion</keyword>
<dbReference type="AlphaFoldDB" id="A0A1Y0B3W4"/>
<name>A0A1Y0B3W4_9LAMI</name>
<reference evidence="1" key="1">
    <citation type="submission" date="2017-03" db="EMBL/GenBank/DDBJ databases">
        <title>The mitochondrial genome of the carnivorous plant Utricularia reniformis (Lentibulariaceae): structure, comparative analysis and evolutionary landmarks.</title>
        <authorList>
            <person name="Silva S.R."/>
            <person name="Alvarenga D.O."/>
            <person name="Michael T.P."/>
            <person name="Miranda V.F.O."/>
            <person name="Varani A.M."/>
        </authorList>
    </citation>
    <scope>NUCLEOTIDE SEQUENCE</scope>
</reference>
<evidence type="ECO:0000313" key="1">
    <source>
        <dbReference type="EMBL" id="ART32090.1"/>
    </source>
</evidence>
<gene>
    <name evidence="1" type="ORF">AEK19_MT1923</name>
</gene>
<protein>
    <submittedName>
        <fullName evidence="1">Uncharacterized protein</fullName>
    </submittedName>
</protein>
<geneLocation type="mitochondrion" evidence="1"/>
<sequence length="56" mass="6358">MFFGRATFSMLSLSLPYRSCLSFESSLCAPCFSRASLGEEELLRPDSRKHQNSIPR</sequence>
<accession>A0A1Y0B3W4</accession>